<feature type="compositionally biased region" description="Basic and acidic residues" evidence="1">
    <location>
        <begin position="61"/>
        <end position="70"/>
    </location>
</feature>
<proteinExistence type="predicted"/>
<reference evidence="2" key="1">
    <citation type="journal article" date="2017" name="Nature">
        <title>The sunflower genome provides insights into oil metabolism, flowering and Asterid evolution.</title>
        <authorList>
            <person name="Badouin H."/>
            <person name="Gouzy J."/>
            <person name="Grassa C.J."/>
            <person name="Murat F."/>
            <person name="Staton S.E."/>
            <person name="Cottret L."/>
            <person name="Lelandais-Briere C."/>
            <person name="Owens G.L."/>
            <person name="Carrere S."/>
            <person name="Mayjonade B."/>
            <person name="Legrand L."/>
            <person name="Gill N."/>
            <person name="Kane N.C."/>
            <person name="Bowers J.E."/>
            <person name="Hubner S."/>
            <person name="Bellec A."/>
            <person name="Berard A."/>
            <person name="Berges H."/>
            <person name="Blanchet N."/>
            <person name="Boniface M.C."/>
            <person name="Brunel D."/>
            <person name="Catrice O."/>
            <person name="Chaidir N."/>
            <person name="Claudel C."/>
            <person name="Donnadieu C."/>
            <person name="Faraut T."/>
            <person name="Fievet G."/>
            <person name="Helmstetter N."/>
            <person name="King M."/>
            <person name="Knapp S.J."/>
            <person name="Lai Z."/>
            <person name="Le Paslier M.C."/>
            <person name="Lippi Y."/>
            <person name="Lorenzon L."/>
            <person name="Mandel J.R."/>
            <person name="Marage G."/>
            <person name="Marchand G."/>
            <person name="Marquand E."/>
            <person name="Bret-Mestries E."/>
            <person name="Morien E."/>
            <person name="Nambeesan S."/>
            <person name="Nguyen T."/>
            <person name="Pegot-Espagnet P."/>
            <person name="Pouilly N."/>
            <person name="Raftis F."/>
            <person name="Sallet E."/>
            <person name="Schiex T."/>
            <person name="Thomas J."/>
            <person name="Vandecasteele C."/>
            <person name="Vares D."/>
            <person name="Vear F."/>
            <person name="Vautrin S."/>
            <person name="Crespi M."/>
            <person name="Mangin B."/>
            <person name="Burke J.M."/>
            <person name="Salse J."/>
            <person name="Munos S."/>
            <person name="Vincourt P."/>
            <person name="Rieseberg L.H."/>
            <person name="Langlade N.B."/>
        </authorList>
    </citation>
    <scope>NUCLEOTIDE SEQUENCE</scope>
    <source>
        <tissue evidence="2">Leaves</tissue>
    </source>
</reference>
<accession>A0A9K3NJJ1</accession>
<dbReference type="Gramene" id="mRNA:HanXRQr2_Chr06g0254711">
    <property type="protein sequence ID" value="CDS:HanXRQr2_Chr06g0254711.1"/>
    <property type="gene ID" value="HanXRQr2_Chr06g0254711"/>
</dbReference>
<dbReference type="AlphaFoldDB" id="A0A9K3NJJ1"/>
<evidence type="ECO:0000313" key="2">
    <source>
        <dbReference type="EMBL" id="KAF5802010.1"/>
    </source>
</evidence>
<comment type="caution">
    <text evidence="2">The sequence shown here is derived from an EMBL/GenBank/DDBJ whole genome shotgun (WGS) entry which is preliminary data.</text>
</comment>
<evidence type="ECO:0000313" key="3">
    <source>
        <dbReference type="Proteomes" id="UP000215914"/>
    </source>
</evidence>
<evidence type="ECO:0000256" key="1">
    <source>
        <dbReference type="SAM" id="MobiDB-lite"/>
    </source>
</evidence>
<gene>
    <name evidence="2" type="ORF">HanXRQr2_Chr06g0254711</name>
</gene>
<feature type="region of interest" description="Disordered" evidence="1">
    <location>
        <begin position="26"/>
        <end position="123"/>
    </location>
</feature>
<name>A0A9K3NJJ1_HELAN</name>
<sequence>MKFIIKPPKTSEREVEKVVEEPTGSVIFEKDKQKETETAAATEHATTQGPEVTRITGLDQPPKEKEKEAAQPKGPEVVMPTEHAQPDAPTQTIQVTSAAGGSTATVPDQTTHKDASAAAGGAGAGGAFAAGQEAPIGPNDTLGDIYYKTYTEEARGDAPHQPIWDLKQKDTFVEFGACRDWYLGSFPPGDVNRQRARTHEGLYRAYIVGEANTHVANHQIVREWLMTVKERADWEKYQERLLKQVQNFEQMKNTFAKEKAAFEAKKKSEEWRREGLKNKLQSAGELLSKERRMEEGM</sequence>
<dbReference type="EMBL" id="MNCJ02000321">
    <property type="protein sequence ID" value="KAF5802010.1"/>
    <property type="molecule type" value="Genomic_DNA"/>
</dbReference>
<dbReference type="Proteomes" id="UP000215914">
    <property type="component" value="Unassembled WGS sequence"/>
</dbReference>
<feature type="compositionally biased region" description="Low complexity" evidence="1">
    <location>
        <begin position="38"/>
        <end position="47"/>
    </location>
</feature>
<feature type="region of interest" description="Disordered" evidence="1">
    <location>
        <begin position="1"/>
        <end position="20"/>
    </location>
</feature>
<organism evidence="2 3">
    <name type="scientific">Helianthus annuus</name>
    <name type="common">Common sunflower</name>
    <dbReference type="NCBI Taxonomy" id="4232"/>
    <lineage>
        <taxon>Eukaryota</taxon>
        <taxon>Viridiplantae</taxon>
        <taxon>Streptophyta</taxon>
        <taxon>Embryophyta</taxon>
        <taxon>Tracheophyta</taxon>
        <taxon>Spermatophyta</taxon>
        <taxon>Magnoliopsida</taxon>
        <taxon>eudicotyledons</taxon>
        <taxon>Gunneridae</taxon>
        <taxon>Pentapetalae</taxon>
        <taxon>asterids</taxon>
        <taxon>campanulids</taxon>
        <taxon>Asterales</taxon>
        <taxon>Asteraceae</taxon>
        <taxon>Asteroideae</taxon>
        <taxon>Heliantheae alliance</taxon>
        <taxon>Heliantheae</taxon>
        <taxon>Helianthus</taxon>
    </lineage>
</organism>
<feature type="compositionally biased region" description="Basic and acidic residues" evidence="1">
    <location>
        <begin position="9"/>
        <end position="20"/>
    </location>
</feature>
<reference evidence="2" key="2">
    <citation type="submission" date="2020-06" db="EMBL/GenBank/DDBJ databases">
        <title>Helianthus annuus Genome sequencing and assembly Release 2.</title>
        <authorList>
            <person name="Gouzy J."/>
            <person name="Langlade N."/>
            <person name="Munos S."/>
        </authorList>
    </citation>
    <scope>NUCLEOTIDE SEQUENCE</scope>
    <source>
        <tissue evidence="2">Leaves</tissue>
    </source>
</reference>
<protein>
    <submittedName>
        <fullName evidence="2">Uncharacterized protein</fullName>
    </submittedName>
</protein>
<feature type="compositionally biased region" description="Polar residues" evidence="1">
    <location>
        <begin position="88"/>
        <end position="109"/>
    </location>
</feature>
<keyword evidence="3" id="KW-1185">Reference proteome</keyword>
<feature type="compositionally biased region" description="Basic and acidic residues" evidence="1">
    <location>
        <begin position="28"/>
        <end position="37"/>
    </location>
</feature>